<evidence type="ECO:0000313" key="2">
    <source>
        <dbReference type="Proteomes" id="UP001501237"/>
    </source>
</evidence>
<proteinExistence type="predicted"/>
<dbReference type="Proteomes" id="UP001501237">
    <property type="component" value="Unassembled WGS sequence"/>
</dbReference>
<accession>A0ABP6QD55</accession>
<name>A0ABP6QD55_9ACTN</name>
<evidence type="ECO:0000313" key="1">
    <source>
        <dbReference type="EMBL" id="GAA3221415.1"/>
    </source>
</evidence>
<keyword evidence="2" id="KW-1185">Reference proteome</keyword>
<organism evidence="1 2">
    <name type="scientific">Actinocorallia longicatena</name>
    <dbReference type="NCBI Taxonomy" id="111803"/>
    <lineage>
        <taxon>Bacteria</taxon>
        <taxon>Bacillati</taxon>
        <taxon>Actinomycetota</taxon>
        <taxon>Actinomycetes</taxon>
        <taxon>Streptosporangiales</taxon>
        <taxon>Thermomonosporaceae</taxon>
        <taxon>Actinocorallia</taxon>
    </lineage>
</organism>
<dbReference type="EMBL" id="BAAAUV010000012">
    <property type="protein sequence ID" value="GAA3221415.1"/>
    <property type="molecule type" value="Genomic_DNA"/>
</dbReference>
<reference evidence="2" key="1">
    <citation type="journal article" date="2019" name="Int. J. Syst. Evol. Microbiol.">
        <title>The Global Catalogue of Microorganisms (GCM) 10K type strain sequencing project: providing services to taxonomists for standard genome sequencing and annotation.</title>
        <authorList>
            <consortium name="The Broad Institute Genomics Platform"/>
            <consortium name="The Broad Institute Genome Sequencing Center for Infectious Disease"/>
            <person name="Wu L."/>
            <person name="Ma J."/>
        </authorList>
    </citation>
    <scope>NUCLEOTIDE SEQUENCE [LARGE SCALE GENOMIC DNA]</scope>
    <source>
        <strain evidence="2">JCM 9377</strain>
    </source>
</reference>
<comment type="caution">
    <text evidence="1">The sequence shown here is derived from an EMBL/GenBank/DDBJ whole genome shotgun (WGS) entry which is preliminary data.</text>
</comment>
<gene>
    <name evidence="1" type="ORF">GCM10010468_46520</name>
</gene>
<sequence length="224" mass="23670">MGALGFCPVGEAHRLVQDGRIDGDRPGGPPVPSGGEALGNGWMHGVPQMLECHFGLACRSSPHYGGAVVCKKIADFSFSETGVRMPHARPQDLPPGGGGRWPAAGEGFRSVQWGDMEVGFTTVDGPRDCTELYKIGGMPGGLCMCPHYGYIFTGTIRATYPGTGLPDDVATAGEAYFFPAGHILIYEEATQALEINPAFALQQCMDAMERTAQRFGAAQTAEGT</sequence>
<protein>
    <submittedName>
        <fullName evidence="1">Uncharacterized protein</fullName>
    </submittedName>
</protein>